<evidence type="ECO:0000256" key="1">
    <source>
        <dbReference type="SAM" id="MobiDB-lite"/>
    </source>
</evidence>
<keyword evidence="4" id="KW-1185">Reference proteome</keyword>
<feature type="region of interest" description="Disordered" evidence="1">
    <location>
        <begin position="238"/>
        <end position="278"/>
    </location>
</feature>
<reference evidence="2 4" key="1">
    <citation type="submission" date="2023-12" db="EMBL/GenBank/DDBJ databases">
        <title>A. evansii MAY27, complete genome.</title>
        <authorList>
            <person name="Wang Y."/>
        </authorList>
    </citation>
    <scope>NUCLEOTIDE SEQUENCE [LARGE SCALE GENOMIC DNA]</scope>
    <source>
        <strain evidence="2 4">MAY27</strain>
    </source>
</reference>
<sequence>MSNVTALQAQKQNFSLAPKDLDEAMRFADMLASSVLVPKDYVGKPGNCLVAIQWGMELGLQPMQAMQSIAVINGRPSLWGDAMLGLVKSHPAFEWIKEECDGNVATCTIKRRGEPEVTQVFSMEDAKRAGLTGKQGPWTQYPKRMLQMRARGFALRDAFPDALRGLISSEEARDTPIERDMGAAEVVETKREEPKALPAYSDADLKANIGAWSGAMQSGRTTPDRVIATISSKYTLSEAQKASIRDAAQPKDEPKPAGEAPAGDDGWLGDYDKAEAAQ</sequence>
<accession>A0ABZ1AQV4</accession>
<dbReference type="Pfam" id="PF03837">
    <property type="entry name" value="RecT"/>
    <property type="match status" value="1"/>
</dbReference>
<proteinExistence type="predicted"/>
<dbReference type="EMBL" id="CP141259">
    <property type="protein sequence ID" value="WRL48325.1"/>
    <property type="molecule type" value="Genomic_DNA"/>
</dbReference>
<evidence type="ECO:0000313" key="3">
    <source>
        <dbReference type="EMBL" id="WRL48325.1"/>
    </source>
</evidence>
<dbReference type="Proteomes" id="UP001626593">
    <property type="component" value="Chromosome"/>
</dbReference>
<evidence type="ECO:0000313" key="4">
    <source>
        <dbReference type="Proteomes" id="UP001626593"/>
    </source>
</evidence>
<evidence type="ECO:0000313" key="2">
    <source>
        <dbReference type="EMBL" id="WRL48255.1"/>
    </source>
</evidence>
<name>A0ABZ1AQV4_AROEV</name>
<dbReference type="EMBL" id="CP141259">
    <property type="protein sequence ID" value="WRL48255.1"/>
    <property type="molecule type" value="Genomic_DNA"/>
</dbReference>
<organism evidence="2 4">
    <name type="scientific">Aromatoleum evansii</name>
    <name type="common">Azoarcus evansii</name>
    <dbReference type="NCBI Taxonomy" id="59406"/>
    <lineage>
        <taxon>Bacteria</taxon>
        <taxon>Pseudomonadati</taxon>
        <taxon>Pseudomonadota</taxon>
        <taxon>Betaproteobacteria</taxon>
        <taxon>Rhodocyclales</taxon>
        <taxon>Rhodocyclaceae</taxon>
        <taxon>Aromatoleum</taxon>
    </lineage>
</organism>
<dbReference type="RefSeq" id="WP_407280572.1">
    <property type="nucleotide sequence ID" value="NZ_CP141259.1"/>
</dbReference>
<gene>
    <name evidence="2" type="ORF">U5817_09480</name>
    <name evidence="3" type="ORF">U5817_09830</name>
</gene>
<dbReference type="InterPro" id="IPR018330">
    <property type="entry name" value="RecT_fam"/>
</dbReference>
<protein>
    <submittedName>
        <fullName evidence="2">Recombinase RecT</fullName>
    </submittedName>
</protein>